<feature type="compositionally biased region" description="Basic and acidic residues" evidence="1">
    <location>
        <begin position="177"/>
        <end position="191"/>
    </location>
</feature>
<reference evidence="3" key="1">
    <citation type="journal article" date="2015" name="BMC Genomics">
        <title>Genomic and transcriptomic analysis of the endophytic fungus Pestalotiopsis fici reveals its lifestyle and high potential for synthesis of natural products.</title>
        <authorList>
            <person name="Wang X."/>
            <person name="Zhang X."/>
            <person name="Liu L."/>
            <person name="Xiang M."/>
            <person name="Wang W."/>
            <person name="Sun X."/>
            <person name="Che Y."/>
            <person name="Guo L."/>
            <person name="Liu G."/>
            <person name="Guo L."/>
            <person name="Wang C."/>
            <person name="Yin W.B."/>
            <person name="Stadler M."/>
            <person name="Zhang X."/>
            <person name="Liu X."/>
        </authorList>
    </citation>
    <scope>NUCLEOTIDE SEQUENCE [LARGE SCALE GENOMIC DNA]</scope>
    <source>
        <strain evidence="3">W106-1 / CGMCC3.15140</strain>
    </source>
</reference>
<dbReference type="KEGG" id="pfy:PFICI_11985"/>
<dbReference type="HOGENOM" id="CLU_912481_0_0_1"/>
<protein>
    <submittedName>
        <fullName evidence="2">Uncharacterized protein</fullName>
    </submittedName>
</protein>
<dbReference type="Proteomes" id="UP000030651">
    <property type="component" value="Unassembled WGS sequence"/>
</dbReference>
<feature type="compositionally biased region" description="Basic and acidic residues" evidence="1">
    <location>
        <begin position="57"/>
        <end position="70"/>
    </location>
</feature>
<dbReference type="GeneID" id="19276998"/>
<name>W3WRX1_PESFW</name>
<dbReference type="InParanoid" id="W3WRX1"/>
<dbReference type="EMBL" id="KI912117">
    <property type="protein sequence ID" value="ETS76598.1"/>
    <property type="molecule type" value="Genomic_DNA"/>
</dbReference>
<dbReference type="AlphaFoldDB" id="W3WRX1"/>
<evidence type="ECO:0000313" key="3">
    <source>
        <dbReference type="Proteomes" id="UP000030651"/>
    </source>
</evidence>
<accession>W3WRX1</accession>
<evidence type="ECO:0000313" key="2">
    <source>
        <dbReference type="EMBL" id="ETS76598.1"/>
    </source>
</evidence>
<feature type="region of interest" description="Disordered" evidence="1">
    <location>
        <begin position="167"/>
        <end position="211"/>
    </location>
</feature>
<feature type="region of interest" description="Disordered" evidence="1">
    <location>
        <begin position="32"/>
        <end position="73"/>
    </location>
</feature>
<gene>
    <name evidence="2" type="ORF">PFICI_11985</name>
</gene>
<evidence type="ECO:0000256" key="1">
    <source>
        <dbReference type="SAM" id="MobiDB-lite"/>
    </source>
</evidence>
<keyword evidence="3" id="KW-1185">Reference proteome</keyword>
<organism evidence="2 3">
    <name type="scientific">Pestalotiopsis fici (strain W106-1 / CGMCC3.15140)</name>
    <dbReference type="NCBI Taxonomy" id="1229662"/>
    <lineage>
        <taxon>Eukaryota</taxon>
        <taxon>Fungi</taxon>
        <taxon>Dikarya</taxon>
        <taxon>Ascomycota</taxon>
        <taxon>Pezizomycotina</taxon>
        <taxon>Sordariomycetes</taxon>
        <taxon>Xylariomycetidae</taxon>
        <taxon>Amphisphaeriales</taxon>
        <taxon>Sporocadaceae</taxon>
        <taxon>Pestalotiopsis</taxon>
    </lineage>
</organism>
<feature type="compositionally biased region" description="Basic residues" evidence="1">
    <location>
        <begin position="46"/>
        <end position="56"/>
    </location>
</feature>
<sequence>MGGFHRHAPDDFLAPLTTHNLQRLEKSLTIPSELSSAHVGPPAVRKNQHRTNQHCKRTADHCQPRGHVDPLDPNQQVRCNVMEVMPSRQNERRRPSHGLSAGSIDAKKGSSKIFYTTTSLHDGLWDPELKVVPSARSSNTSRSVQHLSTWKQLPALPQVTYLAEATPGPSASAWHGDQFDTLRNDTADRTPDSQIHPKQIQISSRSSRSASLSDHDKDLRLLSIALMTVDNGFEDQWWFQGPKEQIDWWSRGWGNETNSTLPHNVASAVELPVDADTHMRDLSSISSQQAFPNDLVSPLSDSGTL</sequence>
<proteinExistence type="predicted"/>
<dbReference type="RefSeq" id="XP_007838757.1">
    <property type="nucleotide sequence ID" value="XM_007840566.1"/>
</dbReference>
<dbReference type="OrthoDB" id="5207413at2759"/>